<organism evidence="7 8">
    <name type="scientific">Megamonas hypermegale</name>
    <dbReference type="NCBI Taxonomy" id="158847"/>
    <lineage>
        <taxon>Bacteria</taxon>
        <taxon>Bacillati</taxon>
        <taxon>Bacillota</taxon>
        <taxon>Negativicutes</taxon>
        <taxon>Selenomonadales</taxon>
        <taxon>Selenomonadaceae</taxon>
        <taxon>Megamonas</taxon>
    </lineage>
</organism>
<dbReference type="AlphaFoldDB" id="A0A378NVN9"/>
<keyword evidence="4 6" id="KW-1133">Transmembrane helix</keyword>
<gene>
    <name evidence="7" type="primary">lptG</name>
    <name evidence="7" type="ORF">NCTC10571_02145</name>
</gene>
<dbReference type="PANTHER" id="PTHR33529">
    <property type="entry name" value="SLR0882 PROTEIN-RELATED"/>
    <property type="match status" value="1"/>
</dbReference>
<dbReference type="EMBL" id="UGPP01000001">
    <property type="protein sequence ID" value="STY71957.1"/>
    <property type="molecule type" value="Genomic_DNA"/>
</dbReference>
<comment type="subcellular location">
    <subcellularLocation>
        <location evidence="1">Cell membrane</location>
        <topology evidence="1">Multi-pass membrane protein</topology>
    </subcellularLocation>
</comment>
<sequence>MRILDKYILKETIMTFIFGICAFSAVFLGSGTLLRIAQYITQYGASFSAIVRLIIYSLPGIIVWTFPMSMLLAALLTFGRLSGNSEIIAMKACGVSFKRLVTPVIAFSLGVSIFSIGFNEYVVPASNQAYADLVRYEIQGNTSPESQEHIIIKQIQDGNIQRLVYARKYDAETGNLDNLSIQEFEQGKMVRVENAEYAKWSVDEWVMYNGVLYDLSQPNTERMMKFDSQVLPINQTPKQIIKSQKKPDEMTIKELREQINIMKSQYVDTKKLEIELYQRFTVPMASLMFALIGAPLGIQPNRSSSSIGFGISIIIIFIYYTLMTLAGAIGQNSFIPPVIAVWIPNIVTLIAGIYLIRKESK</sequence>
<dbReference type="Proteomes" id="UP000255234">
    <property type="component" value="Unassembled WGS sequence"/>
</dbReference>
<accession>A0A378NVN9</accession>
<evidence type="ECO:0000256" key="4">
    <source>
        <dbReference type="ARBA" id="ARBA00022989"/>
    </source>
</evidence>
<reference evidence="7 8" key="1">
    <citation type="submission" date="2018-06" db="EMBL/GenBank/DDBJ databases">
        <authorList>
            <consortium name="Pathogen Informatics"/>
            <person name="Doyle S."/>
        </authorList>
    </citation>
    <scope>NUCLEOTIDE SEQUENCE [LARGE SCALE GENOMIC DNA]</scope>
    <source>
        <strain evidence="7 8">NCTC10571</strain>
    </source>
</reference>
<dbReference type="GO" id="GO:0043190">
    <property type="term" value="C:ATP-binding cassette (ABC) transporter complex"/>
    <property type="evidence" value="ECO:0007669"/>
    <property type="project" value="TreeGrafter"/>
</dbReference>
<dbReference type="GeneID" id="62779468"/>
<dbReference type="Pfam" id="PF03739">
    <property type="entry name" value="LptF_LptG"/>
    <property type="match status" value="1"/>
</dbReference>
<evidence type="ECO:0000256" key="6">
    <source>
        <dbReference type="SAM" id="Phobius"/>
    </source>
</evidence>
<evidence type="ECO:0000313" key="8">
    <source>
        <dbReference type="Proteomes" id="UP000255234"/>
    </source>
</evidence>
<keyword evidence="2" id="KW-1003">Cell membrane</keyword>
<keyword evidence="5 6" id="KW-0472">Membrane</keyword>
<feature type="transmembrane region" description="Helical" evidence="6">
    <location>
        <begin position="334"/>
        <end position="356"/>
    </location>
</feature>
<dbReference type="STRING" id="1122216.GCA_000423385_01469"/>
<dbReference type="GO" id="GO:0015920">
    <property type="term" value="P:lipopolysaccharide transport"/>
    <property type="evidence" value="ECO:0007669"/>
    <property type="project" value="TreeGrafter"/>
</dbReference>
<protein>
    <submittedName>
        <fullName evidence="7">Lipopolysaccharide export system permease protein lptG</fullName>
    </submittedName>
</protein>
<feature type="transmembrane region" description="Helical" evidence="6">
    <location>
        <begin position="307"/>
        <end position="328"/>
    </location>
</feature>
<feature type="transmembrane region" description="Helical" evidence="6">
    <location>
        <begin position="12"/>
        <end position="34"/>
    </location>
</feature>
<keyword evidence="3 6" id="KW-0812">Transmembrane</keyword>
<dbReference type="PANTHER" id="PTHR33529:SF6">
    <property type="entry name" value="YJGP_YJGQ FAMILY PERMEASE"/>
    <property type="match status" value="1"/>
</dbReference>
<name>A0A378NVN9_9FIRM</name>
<proteinExistence type="predicted"/>
<evidence type="ECO:0000256" key="5">
    <source>
        <dbReference type="ARBA" id="ARBA00023136"/>
    </source>
</evidence>
<evidence type="ECO:0000256" key="3">
    <source>
        <dbReference type="ARBA" id="ARBA00022692"/>
    </source>
</evidence>
<dbReference type="InterPro" id="IPR005495">
    <property type="entry name" value="LptG/LptF_permease"/>
</dbReference>
<dbReference type="RefSeq" id="WP_008539776.1">
    <property type="nucleotide sequence ID" value="NZ_UGPP01000001.1"/>
</dbReference>
<evidence type="ECO:0000313" key="7">
    <source>
        <dbReference type="EMBL" id="STY71957.1"/>
    </source>
</evidence>
<evidence type="ECO:0000256" key="1">
    <source>
        <dbReference type="ARBA" id="ARBA00004651"/>
    </source>
</evidence>
<feature type="transmembrane region" description="Helical" evidence="6">
    <location>
        <begin position="54"/>
        <end position="79"/>
    </location>
</feature>
<evidence type="ECO:0000256" key="2">
    <source>
        <dbReference type="ARBA" id="ARBA00022475"/>
    </source>
</evidence>
<feature type="transmembrane region" description="Helical" evidence="6">
    <location>
        <begin position="100"/>
        <end position="118"/>
    </location>
</feature>